<comment type="caution">
    <text evidence="2">The sequence shown here is derived from an EMBL/GenBank/DDBJ whole genome shotgun (WGS) entry which is preliminary data.</text>
</comment>
<organism evidence="2">
    <name type="scientific">marine sediment metagenome</name>
    <dbReference type="NCBI Taxonomy" id="412755"/>
    <lineage>
        <taxon>unclassified sequences</taxon>
        <taxon>metagenomes</taxon>
        <taxon>ecological metagenomes</taxon>
    </lineage>
</organism>
<sequence length="162" mass="18420">MLCEVLRLCENSVMRLYKVIHRAPIRVAKISTKRQQLRFKRAMVALKIALAQEKQETKEMLTIYRRYSQGEVSKEDLQKANAQFIDILKGLGLGVFAVLPFAPLTIPLVVKLGQWVGVDVLPSSFNINKPLKEIDQLIDEEQQQKPAHEKAAKQSVKPSVKK</sequence>
<feature type="region of interest" description="Disordered" evidence="1">
    <location>
        <begin position="141"/>
        <end position="162"/>
    </location>
</feature>
<dbReference type="EMBL" id="LAZR01030504">
    <property type="protein sequence ID" value="KKL56411.1"/>
    <property type="molecule type" value="Genomic_DNA"/>
</dbReference>
<feature type="compositionally biased region" description="Basic and acidic residues" evidence="1">
    <location>
        <begin position="142"/>
        <end position="152"/>
    </location>
</feature>
<protein>
    <recommendedName>
        <fullName evidence="3">Letm1 RBD domain-containing protein</fullName>
    </recommendedName>
</protein>
<reference evidence="2" key="1">
    <citation type="journal article" date="2015" name="Nature">
        <title>Complex archaea that bridge the gap between prokaryotes and eukaryotes.</title>
        <authorList>
            <person name="Spang A."/>
            <person name="Saw J.H."/>
            <person name="Jorgensen S.L."/>
            <person name="Zaremba-Niedzwiedzka K."/>
            <person name="Martijn J."/>
            <person name="Lind A.E."/>
            <person name="van Eijk R."/>
            <person name="Schleper C."/>
            <person name="Guy L."/>
            <person name="Ettema T.J."/>
        </authorList>
    </citation>
    <scope>NUCLEOTIDE SEQUENCE</scope>
</reference>
<proteinExistence type="predicted"/>
<name>A0A0F9DRN0_9ZZZZ</name>
<evidence type="ECO:0000313" key="2">
    <source>
        <dbReference type="EMBL" id="KKL56411.1"/>
    </source>
</evidence>
<accession>A0A0F9DRN0</accession>
<evidence type="ECO:0000256" key="1">
    <source>
        <dbReference type="SAM" id="MobiDB-lite"/>
    </source>
</evidence>
<gene>
    <name evidence="2" type="ORF">LCGC14_2245690</name>
</gene>
<dbReference type="AlphaFoldDB" id="A0A0F9DRN0"/>
<evidence type="ECO:0008006" key="3">
    <source>
        <dbReference type="Google" id="ProtNLM"/>
    </source>
</evidence>